<evidence type="ECO:0000313" key="2">
    <source>
        <dbReference type="Proteomes" id="UP001159363"/>
    </source>
</evidence>
<organism evidence="1 2">
    <name type="scientific">Dryococelus australis</name>
    <dbReference type="NCBI Taxonomy" id="614101"/>
    <lineage>
        <taxon>Eukaryota</taxon>
        <taxon>Metazoa</taxon>
        <taxon>Ecdysozoa</taxon>
        <taxon>Arthropoda</taxon>
        <taxon>Hexapoda</taxon>
        <taxon>Insecta</taxon>
        <taxon>Pterygota</taxon>
        <taxon>Neoptera</taxon>
        <taxon>Polyneoptera</taxon>
        <taxon>Phasmatodea</taxon>
        <taxon>Verophasmatodea</taxon>
        <taxon>Anareolatae</taxon>
        <taxon>Phasmatidae</taxon>
        <taxon>Eurycanthinae</taxon>
        <taxon>Dryococelus</taxon>
    </lineage>
</organism>
<protein>
    <submittedName>
        <fullName evidence="1">Uncharacterized protein</fullName>
    </submittedName>
</protein>
<dbReference type="InterPro" id="IPR012337">
    <property type="entry name" value="RNaseH-like_sf"/>
</dbReference>
<sequence length="132" mass="15208">MEKNKINYFFMAVSCLFDPTVAGQMLNLNLSSLEECKEKIPFFANRFHAHLVTNIRSSYDVDCLQIMLALKLQHHKFSDSALKCLWTPTNSVDAERFLSKYNIIVTDCRNRMKEETVEICSMLSFNAAISVE</sequence>
<gene>
    <name evidence="1" type="ORF">PR048_001679</name>
</gene>
<evidence type="ECO:0000313" key="1">
    <source>
        <dbReference type="EMBL" id="KAJ8896335.1"/>
    </source>
</evidence>
<dbReference type="Proteomes" id="UP001159363">
    <property type="component" value="Chromosome 1"/>
</dbReference>
<dbReference type="SUPFAM" id="SSF53098">
    <property type="entry name" value="Ribonuclease H-like"/>
    <property type="match status" value="1"/>
</dbReference>
<proteinExistence type="predicted"/>
<comment type="caution">
    <text evidence="1">The sequence shown here is derived from an EMBL/GenBank/DDBJ whole genome shotgun (WGS) entry which is preliminary data.</text>
</comment>
<keyword evidence="2" id="KW-1185">Reference proteome</keyword>
<accession>A0ABQ9IJG8</accession>
<name>A0ABQ9IJG8_9NEOP</name>
<dbReference type="EMBL" id="JARBHB010000001">
    <property type="protein sequence ID" value="KAJ8896335.1"/>
    <property type="molecule type" value="Genomic_DNA"/>
</dbReference>
<reference evidence="1 2" key="1">
    <citation type="submission" date="2023-02" db="EMBL/GenBank/DDBJ databases">
        <title>LHISI_Scaffold_Assembly.</title>
        <authorList>
            <person name="Stuart O.P."/>
            <person name="Cleave R."/>
            <person name="Magrath M.J.L."/>
            <person name="Mikheyev A.S."/>
        </authorList>
    </citation>
    <scope>NUCLEOTIDE SEQUENCE [LARGE SCALE GENOMIC DNA]</scope>
    <source>
        <strain evidence="1">Daus_M_001</strain>
        <tissue evidence="1">Leg muscle</tissue>
    </source>
</reference>